<dbReference type="InterPro" id="IPR018900">
    <property type="entry name" value="Curli_CsgE"/>
</dbReference>
<accession>A0ABQ3FEQ4</accession>
<evidence type="ECO:0000256" key="3">
    <source>
        <dbReference type="ARBA" id="ARBA00022729"/>
    </source>
</evidence>
<sequence length="139" mass="14941">MDPANADRQAINHLSGPDGAAIERPLVGTSILTGVLMDRTITLPGNVFYRAFSRAAMGNPIFNTAALAVMERPDPRRGSQIWIAEGSHIHFQTRLSPRINDAGNTAQGAVDIVQKALLTRRIGAALSSDQDLGKEELQP</sequence>
<gene>
    <name evidence="4" type="ORF">GCM10010082_11070</name>
</gene>
<keyword evidence="5" id="KW-1185">Reference proteome</keyword>
<organism evidence="4 5">
    <name type="scientific">Kushneria pakistanensis</name>
    <dbReference type="NCBI Taxonomy" id="1508770"/>
    <lineage>
        <taxon>Bacteria</taxon>
        <taxon>Pseudomonadati</taxon>
        <taxon>Pseudomonadota</taxon>
        <taxon>Gammaproteobacteria</taxon>
        <taxon>Oceanospirillales</taxon>
        <taxon>Halomonadaceae</taxon>
        <taxon>Kushneria</taxon>
    </lineage>
</organism>
<protein>
    <recommendedName>
        <fullName evidence="2">Curli production assembly/transport component CsgE</fullName>
    </recommendedName>
</protein>
<comment type="function">
    <text evidence="1">May be involved in the biogenesis of curli organelles.</text>
</comment>
<reference evidence="5" key="1">
    <citation type="journal article" date="2019" name="Int. J. Syst. Evol. Microbiol.">
        <title>The Global Catalogue of Microorganisms (GCM) 10K type strain sequencing project: providing services to taxonomists for standard genome sequencing and annotation.</title>
        <authorList>
            <consortium name="The Broad Institute Genomics Platform"/>
            <consortium name="The Broad Institute Genome Sequencing Center for Infectious Disease"/>
            <person name="Wu L."/>
            <person name="Ma J."/>
        </authorList>
    </citation>
    <scope>NUCLEOTIDE SEQUENCE [LARGE SCALE GENOMIC DNA]</scope>
    <source>
        <strain evidence="5">KCTC 42082</strain>
    </source>
</reference>
<name>A0ABQ3FEQ4_9GAMM</name>
<dbReference type="Pfam" id="PF10627">
    <property type="entry name" value="CsgE"/>
    <property type="match status" value="1"/>
</dbReference>
<keyword evidence="3" id="KW-0732">Signal</keyword>
<evidence type="ECO:0000313" key="5">
    <source>
        <dbReference type="Proteomes" id="UP000604243"/>
    </source>
</evidence>
<evidence type="ECO:0000256" key="1">
    <source>
        <dbReference type="ARBA" id="ARBA00003989"/>
    </source>
</evidence>
<dbReference type="Proteomes" id="UP000604243">
    <property type="component" value="Unassembled WGS sequence"/>
</dbReference>
<evidence type="ECO:0000256" key="2">
    <source>
        <dbReference type="ARBA" id="ARBA00014024"/>
    </source>
</evidence>
<dbReference type="EMBL" id="BMZM01000002">
    <property type="protein sequence ID" value="GHC21207.1"/>
    <property type="molecule type" value="Genomic_DNA"/>
</dbReference>
<comment type="caution">
    <text evidence="4">The sequence shown here is derived from an EMBL/GenBank/DDBJ whole genome shotgun (WGS) entry which is preliminary data.</text>
</comment>
<evidence type="ECO:0000313" key="4">
    <source>
        <dbReference type="EMBL" id="GHC21207.1"/>
    </source>
</evidence>
<proteinExistence type="predicted"/>